<dbReference type="Pfam" id="PF04564">
    <property type="entry name" value="U-box"/>
    <property type="match status" value="1"/>
</dbReference>
<dbReference type="GO" id="GO:0005634">
    <property type="term" value="C:nucleus"/>
    <property type="evidence" value="ECO:0007669"/>
    <property type="project" value="UniProtKB-SubCell"/>
</dbReference>
<evidence type="ECO:0000313" key="11">
    <source>
        <dbReference type="EnsemblProtists" id="PYU1_T010943"/>
    </source>
</evidence>
<dbReference type="SUPFAM" id="SSF57850">
    <property type="entry name" value="RING/U-box"/>
    <property type="match status" value="1"/>
</dbReference>
<dbReference type="GO" id="GO:0003676">
    <property type="term" value="F:nucleic acid binding"/>
    <property type="evidence" value="ECO:0007669"/>
    <property type="project" value="InterPro"/>
</dbReference>
<keyword evidence="2" id="KW-0479">Metal-binding</keyword>
<dbReference type="STRING" id="431595.K3X144"/>
<dbReference type="PANTHER" id="PTHR15439">
    <property type="entry name" value="RETINOBLASTOMA-BINDING PROTEIN 6"/>
    <property type="match status" value="1"/>
</dbReference>
<dbReference type="Gene3D" id="3.30.40.10">
    <property type="entry name" value="Zinc/RING finger domain, C3HC4 (zinc finger)"/>
    <property type="match status" value="1"/>
</dbReference>
<feature type="domain" description="CCHC-type" evidence="9">
    <location>
        <begin position="251"/>
        <end position="265"/>
    </location>
</feature>
<feature type="domain" description="RING-type" evidence="8">
    <location>
        <begin position="349"/>
        <end position="389"/>
    </location>
</feature>
<accession>K3X144</accession>
<evidence type="ECO:0000259" key="9">
    <source>
        <dbReference type="PROSITE" id="PS50158"/>
    </source>
</evidence>
<dbReference type="InterPro" id="IPR001841">
    <property type="entry name" value="Znf_RING"/>
</dbReference>
<dbReference type="VEuPathDB" id="FungiDB:PYU1_G010920"/>
<evidence type="ECO:0000256" key="3">
    <source>
        <dbReference type="ARBA" id="ARBA00022771"/>
    </source>
</evidence>
<dbReference type="GO" id="GO:0016567">
    <property type="term" value="P:protein ubiquitination"/>
    <property type="evidence" value="ECO:0007669"/>
    <property type="project" value="InterPro"/>
</dbReference>
<dbReference type="SMART" id="SM01180">
    <property type="entry name" value="DWNN"/>
    <property type="match status" value="1"/>
</dbReference>
<evidence type="ECO:0000256" key="4">
    <source>
        <dbReference type="ARBA" id="ARBA00022833"/>
    </source>
</evidence>
<dbReference type="PROSITE" id="PS50158">
    <property type="entry name" value="ZF_CCHC"/>
    <property type="match status" value="1"/>
</dbReference>
<reference evidence="12" key="1">
    <citation type="journal article" date="2010" name="Genome Biol.">
        <title>Genome sequence of the necrotrophic plant pathogen Pythium ultimum reveals original pathogenicity mechanisms and effector repertoire.</title>
        <authorList>
            <person name="Levesque C.A."/>
            <person name="Brouwer H."/>
            <person name="Cano L."/>
            <person name="Hamilton J.P."/>
            <person name="Holt C."/>
            <person name="Huitema E."/>
            <person name="Raffaele S."/>
            <person name="Robideau G.P."/>
            <person name="Thines M."/>
            <person name="Win J."/>
            <person name="Zerillo M.M."/>
            <person name="Beakes G.W."/>
            <person name="Boore J.L."/>
            <person name="Busam D."/>
            <person name="Dumas B."/>
            <person name="Ferriera S."/>
            <person name="Fuerstenberg S.I."/>
            <person name="Gachon C.M."/>
            <person name="Gaulin E."/>
            <person name="Govers F."/>
            <person name="Grenville-Briggs L."/>
            <person name="Horner N."/>
            <person name="Hostetler J."/>
            <person name="Jiang R.H."/>
            <person name="Johnson J."/>
            <person name="Krajaejun T."/>
            <person name="Lin H."/>
            <person name="Meijer H.J."/>
            <person name="Moore B."/>
            <person name="Morris P."/>
            <person name="Phuntmart V."/>
            <person name="Puiu D."/>
            <person name="Shetty J."/>
            <person name="Stajich J.E."/>
            <person name="Tripathy S."/>
            <person name="Wawra S."/>
            <person name="van West P."/>
            <person name="Whitty B.R."/>
            <person name="Coutinho P.M."/>
            <person name="Henrissat B."/>
            <person name="Martin F."/>
            <person name="Thomas P.D."/>
            <person name="Tyler B.M."/>
            <person name="De Vries R.P."/>
            <person name="Kamoun S."/>
            <person name="Yandell M."/>
            <person name="Tisserat N."/>
            <person name="Buell C.R."/>
        </authorList>
    </citation>
    <scope>NUCLEOTIDE SEQUENCE</scope>
    <source>
        <strain evidence="12">DAOM:BR144</strain>
    </source>
</reference>
<dbReference type="InterPro" id="IPR025829">
    <property type="entry name" value="Zn_knuckle_CX2CX3GHX4C"/>
</dbReference>
<dbReference type="EMBL" id="GL376590">
    <property type="status" value="NOT_ANNOTATED_CDS"/>
    <property type="molecule type" value="Genomic_DNA"/>
</dbReference>
<evidence type="ECO:0000256" key="7">
    <source>
        <dbReference type="SAM" id="MobiDB-lite"/>
    </source>
</evidence>
<dbReference type="SMART" id="SM00343">
    <property type="entry name" value="ZnF_C2HC"/>
    <property type="match status" value="1"/>
</dbReference>
<dbReference type="PROSITE" id="PS51282">
    <property type="entry name" value="DWNN"/>
    <property type="match status" value="1"/>
</dbReference>
<dbReference type="InterPro" id="IPR036875">
    <property type="entry name" value="Znf_CCHC_sf"/>
</dbReference>
<dbReference type="GO" id="GO:0061630">
    <property type="term" value="F:ubiquitin protein ligase activity"/>
    <property type="evidence" value="ECO:0007669"/>
    <property type="project" value="InterPro"/>
</dbReference>
<dbReference type="InterPro" id="IPR001878">
    <property type="entry name" value="Znf_CCHC"/>
</dbReference>
<dbReference type="InterPro" id="IPR014891">
    <property type="entry name" value="DWNN_domain"/>
</dbReference>
<dbReference type="PANTHER" id="PTHR15439:SF0">
    <property type="entry name" value="CELL DIVISION CYCLE AND APOPTOSIS REGULATOR PROTEIN 1-RELATED"/>
    <property type="match status" value="1"/>
</dbReference>
<dbReference type="HOGENOM" id="CLU_404141_0_0_1"/>
<dbReference type="InParanoid" id="K3X144"/>
<dbReference type="OMA" id="PWDTEGR"/>
<comment type="subcellular location">
    <subcellularLocation>
        <location evidence="1">Nucleus</location>
    </subcellularLocation>
</comment>
<proteinExistence type="predicted"/>
<dbReference type="EnsemblProtists" id="PYU1_T010943">
    <property type="protein sequence ID" value="PYU1_T010943"/>
    <property type="gene ID" value="PYU1_G010920"/>
</dbReference>
<feature type="region of interest" description="Disordered" evidence="7">
    <location>
        <begin position="439"/>
        <end position="472"/>
    </location>
</feature>
<dbReference type="AlphaFoldDB" id="K3X144"/>
<dbReference type="Gene3D" id="4.10.60.10">
    <property type="entry name" value="Zinc finger, CCHC-type"/>
    <property type="match status" value="1"/>
</dbReference>
<dbReference type="Pfam" id="PF13696">
    <property type="entry name" value="zf-CCHC_2"/>
    <property type="match status" value="1"/>
</dbReference>
<dbReference type="GO" id="GO:0006511">
    <property type="term" value="P:ubiquitin-dependent protein catabolic process"/>
    <property type="evidence" value="ECO:0007669"/>
    <property type="project" value="TreeGrafter"/>
</dbReference>
<dbReference type="Pfam" id="PF08783">
    <property type="entry name" value="DWNN"/>
    <property type="match status" value="1"/>
</dbReference>
<dbReference type="eggNOG" id="KOG0314">
    <property type="taxonomic scope" value="Eukaryota"/>
</dbReference>
<reference evidence="11" key="3">
    <citation type="submission" date="2015-02" db="UniProtKB">
        <authorList>
            <consortium name="EnsemblProtists"/>
        </authorList>
    </citation>
    <scope>IDENTIFICATION</scope>
    <source>
        <strain evidence="11">DAOM BR144</strain>
    </source>
</reference>
<dbReference type="GO" id="GO:0008270">
    <property type="term" value="F:zinc ion binding"/>
    <property type="evidence" value="ECO:0007669"/>
    <property type="project" value="UniProtKB-KW"/>
</dbReference>
<organism evidence="11 12">
    <name type="scientific">Globisporangium ultimum (strain ATCC 200006 / CBS 805.95 / DAOM BR144)</name>
    <name type="common">Pythium ultimum</name>
    <dbReference type="NCBI Taxonomy" id="431595"/>
    <lineage>
        <taxon>Eukaryota</taxon>
        <taxon>Sar</taxon>
        <taxon>Stramenopiles</taxon>
        <taxon>Oomycota</taxon>
        <taxon>Peronosporomycetes</taxon>
        <taxon>Pythiales</taxon>
        <taxon>Pythiaceae</taxon>
        <taxon>Globisporangium</taxon>
    </lineage>
</organism>
<evidence type="ECO:0000313" key="12">
    <source>
        <dbReference type="Proteomes" id="UP000019132"/>
    </source>
</evidence>
<dbReference type="SUPFAM" id="SSF57756">
    <property type="entry name" value="Retrovirus zinc finger-like domains"/>
    <property type="match status" value="1"/>
</dbReference>
<evidence type="ECO:0000259" key="8">
    <source>
        <dbReference type="PROSITE" id="PS50089"/>
    </source>
</evidence>
<dbReference type="CDD" id="cd16620">
    <property type="entry name" value="vRING-HC-C4C4_RBBP6"/>
    <property type="match status" value="1"/>
</dbReference>
<reference evidence="12" key="2">
    <citation type="submission" date="2010-04" db="EMBL/GenBank/DDBJ databases">
        <authorList>
            <person name="Buell R."/>
            <person name="Hamilton J."/>
            <person name="Hostetler J."/>
        </authorList>
    </citation>
    <scope>NUCLEOTIDE SEQUENCE [LARGE SCALE GENOMIC DNA]</scope>
    <source>
        <strain evidence="12">DAOM:BR144</strain>
    </source>
</reference>
<feature type="domain" description="DWNN" evidence="10">
    <location>
        <begin position="3"/>
        <end position="76"/>
    </location>
</feature>
<evidence type="ECO:0000256" key="5">
    <source>
        <dbReference type="ARBA" id="ARBA00023242"/>
    </source>
</evidence>
<keyword evidence="3 6" id="KW-0863">Zinc-finger</keyword>
<keyword evidence="4" id="KW-0862">Zinc</keyword>
<dbReference type="InterPro" id="IPR013083">
    <property type="entry name" value="Znf_RING/FYVE/PHD"/>
</dbReference>
<sequence>MSIHFKFKSAKEFDTVTFPGTVIRVLDLKKAIIEKKKLNKGLDFDLVITDAQNGKVYDDENMQLPRNTSVTVKRIPSQQPGSGLLARMKAEAAAAAAAAAPVMVPSPVIPMGVPMPVPPMPLNAAPASSETTTSDETVGAQTMEDELAALQSIHEQAEDMRGARLGNKTWTAQGGSNADKVMNYYSGGRGGGPGGGGRGFMGGGRGPMGGRGEFGGAMGGRGRGGAMGGPPGMHNNNPNQAMGNPPPNYVCYRCGTPGHYIQNCPTNGDPEYDQHRVKKKTGIPKSFMKAVNDPSEIPVGAGKTVVNAPWGGLAVIEPQNKNFSKLMAKSGGSATLDQFIANPPDHLACPLCKRLMNDAVLIPCCQESACDECLRSALIEKKLTCPLCNTTNMSPEKLLPNKVLRTSVDEFLRRARTEQQEREQLVKEAEEKALAKQKAEMAVSTAGRRSGESADATLEIKKGKKDEDDEEDEFGGDIFGSALLHKLHLLLRQLAHQQEKILLHHCRRKKTQLLKSKLHPENQVTFPWEQVSEKDKLRKIQMPLQEKEMGLISNSLGHTGNSSSIHRLIFKVHLDTRCNGQWALQEVLEWDFRHQSPGSMDRRAHLDLGLMVHLHHGLTITSVHLQVIQTTLAHQCIGLTALHHHSMVEAEAMACGLKEIVAFLLEEETKINDVIDRTQEI</sequence>
<evidence type="ECO:0000256" key="6">
    <source>
        <dbReference type="PROSITE-ProRule" id="PRU00047"/>
    </source>
</evidence>
<keyword evidence="5" id="KW-0539">Nucleus</keyword>
<dbReference type="InterPro" id="IPR033489">
    <property type="entry name" value="RBBP6"/>
</dbReference>
<keyword evidence="12" id="KW-1185">Reference proteome</keyword>
<dbReference type="Gene3D" id="3.10.20.90">
    <property type="entry name" value="Phosphatidylinositol 3-kinase Catalytic Subunit, Chain A, domain 1"/>
    <property type="match status" value="1"/>
</dbReference>
<evidence type="ECO:0000259" key="10">
    <source>
        <dbReference type="PROSITE" id="PS51282"/>
    </source>
</evidence>
<protein>
    <submittedName>
        <fullName evidence="11">Uncharacterized protein</fullName>
    </submittedName>
</protein>
<dbReference type="Proteomes" id="UP000019132">
    <property type="component" value="Unassembled WGS sequence"/>
</dbReference>
<dbReference type="PROSITE" id="PS50089">
    <property type="entry name" value="ZF_RING_2"/>
    <property type="match status" value="1"/>
</dbReference>
<evidence type="ECO:0000256" key="1">
    <source>
        <dbReference type="ARBA" id="ARBA00004123"/>
    </source>
</evidence>
<dbReference type="GO" id="GO:0006397">
    <property type="term" value="P:mRNA processing"/>
    <property type="evidence" value="ECO:0007669"/>
    <property type="project" value="InterPro"/>
</dbReference>
<name>K3X144_GLOUD</name>
<evidence type="ECO:0000256" key="2">
    <source>
        <dbReference type="ARBA" id="ARBA00022723"/>
    </source>
</evidence>
<dbReference type="InterPro" id="IPR003613">
    <property type="entry name" value="Ubox_domain"/>
</dbReference>